<dbReference type="Gene3D" id="1.10.506.10">
    <property type="entry name" value="GTPase Activation - p120gap, domain 1"/>
    <property type="match status" value="1"/>
</dbReference>
<sequence length="743" mass="86566">MPALIADLNMECLSAQHLLSLPNEKKKQHKNTIQLFENMQQQLQILKVDICKQCKKNFELEKEVRYFDQKIALLINHKITVDEFPDNISYGEHRLGALKDDLKNRIFGNLFFLLQTDPRYLAKLTRSVAPTEIDELLQIVLFSLYGNQYEAREEHLLLKMFELAIKMEFDETDEFGSLMRANTAISRMMTTYTRRGPGQEYLKETLQDIVVDVNSNIDLNLEVNPVKVYTAIYQIIDNEQNNITMERALRDPKVAKVIKYRLKGLEDITEQFFEAIVASLDYVPYGIRWLCKAIYQLCRERFPHIPIEQIAGLIGGFFLLRFINPAIVSPHNYMLLNSQPRPAMRRNFILIAKLLQAISNKGASQVLKEVYMKPLQYFVTSRQEKLQKFLHNLCDVDDFHSYLEIEQYLSLPKDMSISITLKEMHRLHELLCKYQDFLINDDNDNLTVLLHELGEPMSSECLEDVTVDVALLSRWDVSLSFRDEMTDPDGAIDNGIKNLRKQCRTLLIKLLTKAPYLMKELNMRDVISRGLATDNEEVIRLASFAMTCLSELQDNDKLYCEEDFLRSVKEFVLKQEHHSDRMLRELKGLKNVKESLEWHGEFLTQQLDAYKEYLSAVRNKAAHRDGEITNGNKGKLNLGPLEFSFTQLEKEGVILESRSISAKRKQNINFIVLCTEPGIYRITLRYKTPIAGQPAVMDMDLHLEELLEYQHFRDPVLNLNEFVVLDVRHTLSFLHKHFRPKKL</sequence>
<dbReference type="CDD" id="cd05132">
    <property type="entry name" value="RasGAP_GAPA"/>
    <property type="match status" value="1"/>
</dbReference>
<name>A0ABM4B809_HYDVU</name>
<dbReference type="RefSeq" id="XP_065645006.1">
    <property type="nucleotide sequence ID" value="XM_065788934.1"/>
</dbReference>
<feature type="domain" description="Ras-GAP" evidence="1">
    <location>
        <begin position="152"/>
        <end position="360"/>
    </location>
</feature>
<protein>
    <submittedName>
        <fullName evidence="3">Uncharacterized protein LOC100198420 isoform X2</fullName>
    </submittedName>
</protein>
<dbReference type="SUPFAM" id="SSF143885">
    <property type="entry name" value="RGC domain-like"/>
    <property type="match status" value="1"/>
</dbReference>
<organism evidence="2 3">
    <name type="scientific">Hydra vulgaris</name>
    <name type="common">Hydra</name>
    <name type="synonym">Hydra attenuata</name>
    <dbReference type="NCBI Taxonomy" id="6087"/>
    <lineage>
        <taxon>Eukaryota</taxon>
        <taxon>Metazoa</taxon>
        <taxon>Cnidaria</taxon>
        <taxon>Hydrozoa</taxon>
        <taxon>Hydroidolina</taxon>
        <taxon>Anthoathecata</taxon>
        <taxon>Aplanulata</taxon>
        <taxon>Hydridae</taxon>
        <taxon>Hydra</taxon>
    </lineage>
</organism>
<evidence type="ECO:0000313" key="2">
    <source>
        <dbReference type="Proteomes" id="UP001652625"/>
    </source>
</evidence>
<dbReference type="SMART" id="SM00323">
    <property type="entry name" value="RasGAP"/>
    <property type="match status" value="1"/>
</dbReference>
<dbReference type="PROSITE" id="PS50018">
    <property type="entry name" value="RAS_GTPASE_ACTIV_2"/>
    <property type="match status" value="1"/>
</dbReference>
<dbReference type="InterPro" id="IPR001936">
    <property type="entry name" value="RasGAP_dom"/>
</dbReference>
<dbReference type="GeneID" id="100198420"/>
<reference evidence="3" key="2">
    <citation type="submission" date="2025-08" db="UniProtKB">
        <authorList>
            <consortium name="RefSeq"/>
        </authorList>
    </citation>
    <scope>IDENTIFICATION</scope>
</reference>
<evidence type="ECO:0000259" key="1">
    <source>
        <dbReference type="PROSITE" id="PS50018"/>
    </source>
</evidence>
<dbReference type="PANTHER" id="PTHR14149:SF17">
    <property type="entry name" value="GTPASE-ACTIVATING PROTEIN"/>
    <property type="match status" value="1"/>
</dbReference>
<dbReference type="InterPro" id="IPR000593">
    <property type="entry name" value="RasGAP_C"/>
</dbReference>
<reference evidence="2" key="1">
    <citation type="submission" date="2025-05" db="UniProtKB">
        <authorList>
            <consortium name="RefSeq"/>
        </authorList>
    </citation>
    <scope>NUCLEOTIDE SEQUENCE [LARGE SCALE GENOMIC DNA]</scope>
</reference>
<dbReference type="PANTHER" id="PTHR14149">
    <property type="entry name" value="RAS GTPASE-ACTIVATING PROTEIN WITH IQ MOTIF"/>
    <property type="match status" value="1"/>
</dbReference>
<dbReference type="Pfam" id="PF00616">
    <property type="entry name" value="RasGAP"/>
    <property type="match status" value="1"/>
</dbReference>
<keyword evidence="2" id="KW-1185">Reference proteome</keyword>
<evidence type="ECO:0000313" key="3">
    <source>
        <dbReference type="RefSeq" id="XP_065645006.1"/>
    </source>
</evidence>
<dbReference type="InterPro" id="IPR008936">
    <property type="entry name" value="Rho_GTPase_activation_prot"/>
</dbReference>
<proteinExistence type="predicted"/>
<dbReference type="SUPFAM" id="SSF48350">
    <property type="entry name" value="GTPase activation domain, GAP"/>
    <property type="match status" value="1"/>
</dbReference>
<dbReference type="Proteomes" id="UP001652625">
    <property type="component" value="Chromosome 01"/>
</dbReference>
<gene>
    <name evidence="3" type="primary">LOC100198420</name>
</gene>
<dbReference type="Pfam" id="PF03836">
    <property type="entry name" value="RasGAP_C"/>
    <property type="match status" value="1"/>
</dbReference>
<accession>A0ABM4B809</accession>